<accession>A0ABN7S8A9</accession>
<dbReference type="Pfam" id="PF00583">
    <property type="entry name" value="Acetyltransf_1"/>
    <property type="match status" value="1"/>
</dbReference>
<dbReference type="SUPFAM" id="SSF55729">
    <property type="entry name" value="Acyl-CoA N-acyltransferases (Nat)"/>
    <property type="match status" value="1"/>
</dbReference>
<organism evidence="2 3">
    <name type="scientific">Thermobacillus xylanilyticus</name>
    <dbReference type="NCBI Taxonomy" id="76633"/>
    <lineage>
        <taxon>Bacteria</taxon>
        <taxon>Bacillati</taxon>
        <taxon>Bacillota</taxon>
        <taxon>Bacilli</taxon>
        <taxon>Bacillales</taxon>
        <taxon>Paenibacillaceae</taxon>
        <taxon>Thermobacillus</taxon>
    </lineage>
</organism>
<dbReference type="RefSeq" id="WP_015255469.1">
    <property type="nucleotide sequence ID" value="NZ_CAJRAY010000085.1"/>
</dbReference>
<dbReference type="PROSITE" id="PS51186">
    <property type="entry name" value="GNAT"/>
    <property type="match status" value="1"/>
</dbReference>
<dbReference type="CDD" id="cd04301">
    <property type="entry name" value="NAT_SF"/>
    <property type="match status" value="1"/>
</dbReference>
<keyword evidence="3" id="KW-1185">Reference proteome</keyword>
<feature type="domain" description="N-acetyltransferase" evidence="1">
    <location>
        <begin position="3"/>
        <end position="150"/>
    </location>
</feature>
<sequence>METKIRFVTPVKWILHRRRLLAFAAAFGDGAIGEDALRRLAELDPVLLGRPDRTGTACVVAKAGGWTAGVALAIGRGREAFVVVVHPAVRGRGIGTTLTRALLARTGSLDCRVPASDSRAVAMCRRAGLAEVDAPEDADGGFVRFAGALTAGPDRCAERECEP</sequence>
<evidence type="ECO:0000313" key="3">
    <source>
        <dbReference type="Proteomes" id="UP000681526"/>
    </source>
</evidence>
<evidence type="ECO:0000259" key="1">
    <source>
        <dbReference type="PROSITE" id="PS51186"/>
    </source>
</evidence>
<dbReference type="InterPro" id="IPR000182">
    <property type="entry name" value="GNAT_dom"/>
</dbReference>
<evidence type="ECO:0000313" key="2">
    <source>
        <dbReference type="EMBL" id="CAG5091919.1"/>
    </source>
</evidence>
<dbReference type="Gene3D" id="3.40.630.30">
    <property type="match status" value="1"/>
</dbReference>
<name>A0ABN7S8A9_THEXY</name>
<dbReference type="Proteomes" id="UP000681526">
    <property type="component" value="Unassembled WGS sequence"/>
</dbReference>
<gene>
    <name evidence="2" type="primary">txxe 3523</name>
    <name evidence="2" type="ORF">TXXE_17060</name>
</gene>
<proteinExistence type="predicted"/>
<dbReference type="EMBL" id="CAJRAY010000085">
    <property type="protein sequence ID" value="CAG5091919.1"/>
    <property type="molecule type" value="Genomic_DNA"/>
</dbReference>
<reference evidence="2 3" key="1">
    <citation type="submission" date="2021-04" db="EMBL/GenBank/DDBJ databases">
        <authorList>
            <person name="Rakotoarivonina H."/>
        </authorList>
    </citation>
    <scope>NUCLEOTIDE SEQUENCE [LARGE SCALE GENOMIC DNA]</scope>
    <source>
        <strain evidence="2 3">XE</strain>
    </source>
</reference>
<dbReference type="InterPro" id="IPR016181">
    <property type="entry name" value="Acyl_CoA_acyltransferase"/>
</dbReference>
<protein>
    <submittedName>
        <fullName evidence="2">Acetyltransferase (GNAT) family protein</fullName>
    </submittedName>
</protein>
<comment type="caution">
    <text evidence="2">The sequence shown here is derived from an EMBL/GenBank/DDBJ whole genome shotgun (WGS) entry which is preliminary data.</text>
</comment>